<name>A0ABV5AIK9_9BACL</name>
<feature type="transmembrane region" description="Helical" evidence="1">
    <location>
        <begin position="27"/>
        <end position="45"/>
    </location>
</feature>
<evidence type="ECO:0000256" key="1">
    <source>
        <dbReference type="SAM" id="Phobius"/>
    </source>
</evidence>
<evidence type="ECO:0000313" key="3">
    <source>
        <dbReference type="Proteomes" id="UP001579974"/>
    </source>
</evidence>
<dbReference type="NCBIfam" id="NF041644">
    <property type="entry name" value="CBO0543_fam"/>
    <property type="match status" value="1"/>
</dbReference>
<feature type="transmembrane region" description="Helical" evidence="1">
    <location>
        <begin position="60"/>
        <end position="82"/>
    </location>
</feature>
<feature type="transmembrane region" description="Helical" evidence="1">
    <location>
        <begin position="122"/>
        <end position="139"/>
    </location>
</feature>
<sequence length="153" mass="17995">MEFLVASIVVINGIAVLMPKRIPKWEFYVTAWFALFFELITNVYIDLKYDLYGYFDKGPSWATILVMFGLYPAGNAIIINFYPYTRTWISKMVFVLATDAICSVYEVLATRTTFFYYNGWRWWYSALAYLVIVPILITNRNITRALVERDEKD</sequence>
<evidence type="ECO:0000313" key="2">
    <source>
        <dbReference type="EMBL" id="MFB5191988.1"/>
    </source>
</evidence>
<keyword evidence="1" id="KW-0472">Membrane</keyword>
<dbReference type="InterPro" id="IPR048147">
    <property type="entry name" value="CBO0543-like"/>
</dbReference>
<reference evidence="2 3" key="1">
    <citation type="journal article" date="2024" name="Int. J. Mol. Sci.">
        <title>Exploration of Alicyclobacillus spp. Genome in Search of Antibiotic Resistance.</title>
        <authorList>
            <person name="Bucka-Kolendo J."/>
            <person name="Kiousi D.E."/>
            <person name="Dekowska A."/>
            <person name="Mikolajczuk-Szczyrba A."/>
            <person name="Karadedos D.M."/>
            <person name="Michael P."/>
            <person name="Galanis A."/>
            <person name="Sokolowska B."/>
        </authorList>
    </citation>
    <scope>NUCLEOTIDE SEQUENCE [LARGE SCALE GENOMIC DNA]</scope>
    <source>
        <strain evidence="2 3">KKP 3000</strain>
    </source>
</reference>
<comment type="caution">
    <text evidence="2">The sequence shown here is derived from an EMBL/GenBank/DDBJ whole genome shotgun (WGS) entry which is preliminary data.</text>
</comment>
<gene>
    <name evidence="2" type="ORF">KKP3000_000780</name>
</gene>
<keyword evidence="1" id="KW-0812">Transmembrane</keyword>
<dbReference type="Proteomes" id="UP001579974">
    <property type="component" value="Unassembled WGS sequence"/>
</dbReference>
<protein>
    <submittedName>
        <fullName evidence="2">CBO0543 family protein</fullName>
    </submittedName>
</protein>
<dbReference type="EMBL" id="JBDXSU010000016">
    <property type="protein sequence ID" value="MFB5191988.1"/>
    <property type="molecule type" value="Genomic_DNA"/>
</dbReference>
<keyword evidence="3" id="KW-1185">Reference proteome</keyword>
<feature type="transmembrane region" description="Helical" evidence="1">
    <location>
        <begin position="94"/>
        <end position="116"/>
    </location>
</feature>
<proteinExistence type="predicted"/>
<accession>A0ABV5AIK9</accession>
<dbReference type="RefSeq" id="WP_275476006.1">
    <property type="nucleotide sequence ID" value="NZ_CP162940.1"/>
</dbReference>
<organism evidence="2 3">
    <name type="scientific">Alicyclobacillus fastidiosus</name>
    <dbReference type="NCBI Taxonomy" id="392011"/>
    <lineage>
        <taxon>Bacteria</taxon>
        <taxon>Bacillati</taxon>
        <taxon>Bacillota</taxon>
        <taxon>Bacilli</taxon>
        <taxon>Bacillales</taxon>
        <taxon>Alicyclobacillaceae</taxon>
        <taxon>Alicyclobacillus</taxon>
    </lineage>
</organism>
<keyword evidence="1" id="KW-1133">Transmembrane helix</keyword>